<dbReference type="AlphaFoldDB" id="A0AAE3NXF0"/>
<name>A0AAE3NXF0_9RHOB</name>
<feature type="transmembrane region" description="Helical" evidence="1">
    <location>
        <begin position="42"/>
        <end position="60"/>
    </location>
</feature>
<keyword evidence="3" id="KW-1185">Reference proteome</keyword>
<accession>A0AAE3NXF0</accession>
<reference evidence="2" key="1">
    <citation type="submission" date="2023-03" db="EMBL/GenBank/DDBJ databases">
        <title>Multiphase analysis and comparison of six strains from genera Psychromarinibacter, Lutimaribacter, and Maritimibacter, including a novel species: Psychromarinibacter sediminicola sp. nov.</title>
        <authorList>
            <person name="Wang Y.-H."/>
            <person name="Ye M.-Q."/>
            <person name="Du Z.-J."/>
        </authorList>
    </citation>
    <scope>NUCLEOTIDE SEQUENCE</scope>
    <source>
        <strain evidence="2">C21-152</strain>
    </source>
</reference>
<evidence type="ECO:0000256" key="1">
    <source>
        <dbReference type="SAM" id="Phobius"/>
    </source>
</evidence>
<evidence type="ECO:0000313" key="3">
    <source>
        <dbReference type="Proteomes" id="UP001220964"/>
    </source>
</evidence>
<keyword evidence="1" id="KW-0472">Membrane</keyword>
<dbReference type="Proteomes" id="UP001220964">
    <property type="component" value="Unassembled WGS sequence"/>
</dbReference>
<keyword evidence="1" id="KW-0812">Transmembrane</keyword>
<organism evidence="2 3">
    <name type="scientific">Psychromarinibacter sediminicola</name>
    <dbReference type="NCBI Taxonomy" id="3033385"/>
    <lineage>
        <taxon>Bacteria</taxon>
        <taxon>Pseudomonadati</taxon>
        <taxon>Pseudomonadota</taxon>
        <taxon>Alphaproteobacteria</taxon>
        <taxon>Rhodobacterales</taxon>
        <taxon>Paracoccaceae</taxon>
        <taxon>Psychromarinibacter</taxon>
    </lineage>
</organism>
<comment type="caution">
    <text evidence="2">The sequence shown here is derived from an EMBL/GenBank/DDBJ whole genome shotgun (WGS) entry which is preliminary data.</text>
</comment>
<keyword evidence="1" id="KW-1133">Transmembrane helix</keyword>
<feature type="transmembrane region" description="Helical" evidence="1">
    <location>
        <begin position="65"/>
        <end position="83"/>
    </location>
</feature>
<dbReference type="EMBL" id="JARGYC010000059">
    <property type="protein sequence ID" value="MDF0602715.1"/>
    <property type="molecule type" value="Genomic_DNA"/>
</dbReference>
<protein>
    <submittedName>
        <fullName evidence="2">Uncharacterized protein</fullName>
    </submittedName>
</protein>
<sequence length="87" mass="8903">MLITLILGALAAVVAASAEPHVKRALENTMMAEQALSPVDLKIFAFAVTLFVAAILSNIIGNGGAVSLTLGAVAGLIFTRLVVSPKE</sequence>
<dbReference type="RefSeq" id="WP_275568841.1">
    <property type="nucleotide sequence ID" value="NZ_JARGYC010000059.1"/>
</dbReference>
<gene>
    <name evidence="2" type="ORF">P1J78_18400</name>
</gene>
<evidence type="ECO:0000313" key="2">
    <source>
        <dbReference type="EMBL" id="MDF0602715.1"/>
    </source>
</evidence>
<proteinExistence type="predicted"/>